<evidence type="ECO:0000313" key="1">
    <source>
        <dbReference type="EMBL" id="MUU78316.1"/>
    </source>
</evidence>
<organism evidence="1 2">
    <name type="scientific">Winogradskyella endarachnes</name>
    <dbReference type="NCBI Taxonomy" id="2681965"/>
    <lineage>
        <taxon>Bacteria</taxon>
        <taxon>Pseudomonadati</taxon>
        <taxon>Bacteroidota</taxon>
        <taxon>Flavobacteriia</taxon>
        <taxon>Flavobacteriales</taxon>
        <taxon>Flavobacteriaceae</taxon>
        <taxon>Winogradskyella</taxon>
    </lineage>
</organism>
<proteinExistence type="predicted"/>
<accession>A0A6L6U9X6</accession>
<comment type="caution">
    <text evidence="1">The sequence shown here is derived from an EMBL/GenBank/DDBJ whole genome shotgun (WGS) entry which is preliminary data.</text>
</comment>
<keyword evidence="2" id="KW-1185">Reference proteome</keyword>
<reference evidence="1 2" key="1">
    <citation type="submission" date="2019-12" db="EMBL/GenBank/DDBJ databases">
        <authorList>
            <person name="Li J."/>
        </authorList>
    </citation>
    <scope>NUCLEOTIDE SEQUENCE [LARGE SCALE GENOMIC DNA]</scope>
    <source>
        <strain evidence="1 2">HL2-2</strain>
    </source>
</reference>
<protein>
    <submittedName>
        <fullName evidence="1">Uncharacterized protein</fullName>
    </submittedName>
</protein>
<sequence length="48" mass="5466">MKTIKELKDKLQGFKFRSSKKAVTSTKTTTKTLATKSYSGDDDLFMFI</sequence>
<dbReference type="Proteomes" id="UP000478208">
    <property type="component" value="Unassembled WGS sequence"/>
</dbReference>
<name>A0A6L6U9X6_9FLAO</name>
<evidence type="ECO:0000313" key="2">
    <source>
        <dbReference type="Proteomes" id="UP000478208"/>
    </source>
</evidence>
<dbReference type="RefSeq" id="WP_157363202.1">
    <property type="nucleotide sequence ID" value="NZ_WOWS01000002.1"/>
</dbReference>
<gene>
    <name evidence="1" type="ORF">GN138_07655</name>
</gene>
<dbReference type="EMBL" id="WOWS01000002">
    <property type="protein sequence ID" value="MUU78316.1"/>
    <property type="molecule type" value="Genomic_DNA"/>
</dbReference>
<dbReference type="AlphaFoldDB" id="A0A6L6U9X6"/>